<comment type="caution">
    <text evidence="1">The sequence shown here is derived from an EMBL/GenBank/DDBJ whole genome shotgun (WGS) entry which is preliminary data.</text>
</comment>
<sequence length="114" mass="12805">MRNSQNILSILMLLLVVAFTQYPCTDRYFVSESLAERVFSESSNPIEKQSTHTSSDMCSPLCVCACCAAVSNAKVYVFQPVTTSLLFFQETPTYSDKLPQKVDITIWQPPKIVI</sequence>
<evidence type="ECO:0000313" key="1">
    <source>
        <dbReference type="EMBL" id="MTH29942.1"/>
    </source>
</evidence>
<accession>A0A7K1GM14</accession>
<keyword evidence="2" id="KW-1185">Reference proteome</keyword>
<dbReference type="OrthoDB" id="9890657at2"/>
<dbReference type="AlphaFoldDB" id="A0A7K1GM14"/>
<proteinExistence type="predicted"/>
<protein>
    <submittedName>
        <fullName evidence="1">Uncharacterized protein</fullName>
    </submittedName>
</protein>
<gene>
    <name evidence="1" type="ORF">GJV77_08440</name>
</gene>
<organism evidence="1 2">
    <name type="scientific">Myroides pelagicus</name>
    <dbReference type="NCBI Taxonomy" id="270914"/>
    <lineage>
        <taxon>Bacteria</taxon>
        <taxon>Pseudomonadati</taxon>
        <taxon>Bacteroidota</taxon>
        <taxon>Flavobacteriia</taxon>
        <taxon>Flavobacteriales</taxon>
        <taxon>Flavobacteriaceae</taxon>
        <taxon>Myroides</taxon>
    </lineage>
</organism>
<name>A0A7K1GM14_9FLAO</name>
<dbReference type="EMBL" id="WMJY01000016">
    <property type="protein sequence ID" value="MTH29942.1"/>
    <property type="molecule type" value="Genomic_DNA"/>
</dbReference>
<dbReference type="RefSeq" id="WP_155035932.1">
    <property type="nucleotide sequence ID" value="NZ_JBHTIG010000053.1"/>
</dbReference>
<evidence type="ECO:0000313" key="2">
    <source>
        <dbReference type="Proteomes" id="UP000488936"/>
    </source>
</evidence>
<reference evidence="1 2" key="1">
    <citation type="journal article" date="2006" name="Int. J. Syst. Evol. Microbiol.">
        <title>Myroides pelagicus sp. nov., isolated from seawater in Thailand.</title>
        <authorList>
            <person name="Yoon J."/>
            <person name="Maneerat S."/>
            <person name="Kawai F."/>
            <person name="Yokota A."/>
        </authorList>
    </citation>
    <scope>NUCLEOTIDE SEQUENCE [LARGE SCALE GENOMIC DNA]</scope>
    <source>
        <strain evidence="1 2">SM1T</strain>
    </source>
</reference>
<dbReference type="Proteomes" id="UP000488936">
    <property type="component" value="Unassembled WGS sequence"/>
</dbReference>